<dbReference type="InterPro" id="IPR027849">
    <property type="entry name" value="DUF4434"/>
</dbReference>
<feature type="chain" id="PRO_5012251526" description="DUF4434 domain-containing protein" evidence="1">
    <location>
        <begin position="20"/>
        <end position="277"/>
    </location>
</feature>
<feature type="signal peptide" evidence="1">
    <location>
        <begin position="1"/>
        <end position="19"/>
    </location>
</feature>
<dbReference type="Gene3D" id="3.20.20.80">
    <property type="entry name" value="Glycosidases"/>
    <property type="match status" value="1"/>
</dbReference>
<dbReference type="STRING" id="1121942.SAMN02745148_03346"/>
<accession>A0A1M5DVB2</accession>
<proteinExistence type="predicted"/>
<name>A0A1M5DVB2_9GAMM</name>
<keyword evidence="4" id="KW-1185">Reference proteome</keyword>
<dbReference type="AlphaFoldDB" id="A0A1M5DVB2"/>
<protein>
    <recommendedName>
        <fullName evidence="2">DUF4434 domain-containing protein</fullName>
    </recommendedName>
</protein>
<gene>
    <name evidence="3" type="ORF">SAMN02745148_03346</name>
</gene>
<dbReference type="Proteomes" id="UP000184346">
    <property type="component" value="Unassembled WGS sequence"/>
</dbReference>
<reference evidence="3 4" key="1">
    <citation type="submission" date="2016-11" db="EMBL/GenBank/DDBJ databases">
        <authorList>
            <person name="Jaros S."/>
            <person name="Januszkiewicz K."/>
            <person name="Wedrychowicz H."/>
        </authorList>
    </citation>
    <scope>NUCLEOTIDE SEQUENCE [LARGE SCALE GENOMIC DNA]</scope>
    <source>
        <strain evidence="3 4">DSM 19980</strain>
    </source>
</reference>
<dbReference type="RefSeq" id="WP_072824951.1">
    <property type="nucleotide sequence ID" value="NZ_FQUJ01000019.1"/>
</dbReference>
<evidence type="ECO:0000313" key="4">
    <source>
        <dbReference type="Proteomes" id="UP000184346"/>
    </source>
</evidence>
<evidence type="ECO:0000259" key="2">
    <source>
        <dbReference type="Pfam" id="PF14488"/>
    </source>
</evidence>
<dbReference type="EMBL" id="FQUJ01000019">
    <property type="protein sequence ID" value="SHF70860.1"/>
    <property type="molecule type" value="Genomic_DNA"/>
</dbReference>
<organism evidence="3 4">
    <name type="scientific">Modicisalibacter ilicicola DSM 19980</name>
    <dbReference type="NCBI Taxonomy" id="1121942"/>
    <lineage>
        <taxon>Bacteria</taxon>
        <taxon>Pseudomonadati</taxon>
        <taxon>Pseudomonadota</taxon>
        <taxon>Gammaproteobacteria</taxon>
        <taxon>Oceanospirillales</taxon>
        <taxon>Halomonadaceae</taxon>
        <taxon>Modicisalibacter</taxon>
    </lineage>
</organism>
<evidence type="ECO:0000256" key="1">
    <source>
        <dbReference type="SAM" id="SignalP"/>
    </source>
</evidence>
<keyword evidence="1" id="KW-0732">Signal</keyword>
<sequence>MRRGMLAIALWLGALTAQADGTLFYQPQEADTALDQEQWQEVWQRSRDQGVRTLIVQWTRVGEQDFGGSGGWLAAALHAAQDQGLELILGLDHAPDYYQVLPDTQRFDTYWRRQLSLSLAQRRRLLNEWQLDPTAWYLPLELDDWLFREKGTRQELHRQLSGFVARLDRPLHLSAFSGGFLAPSVFADWLASLEALGLKVWWQDGRGTRALPAAVRQAYEDALDCRIGIVHEAFRQTSAEDAPFKADPAPPQVTSTCHPRAVFSLRYRPWAREFFEG</sequence>
<dbReference type="OrthoDB" id="7344472at2"/>
<feature type="domain" description="DUF4434" evidence="2">
    <location>
        <begin position="24"/>
        <end position="223"/>
    </location>
</feature>
<dbReference type="Pfam" id="PF14488">
    <property type="entry name" value="DUF4434"/>
    <property type="match status" value="1"/>
</dbReference>
<evidence type="ECO:0000313" key="3">
    <source>
        <dbReference type="EMBL" id="SHF70860.1"/>
    </source>
</evidence>